<evidence type="ECO:0000313" key="1">
    <source>
        <dbReference type="EMBL" id="KFN93224.1"/>
    </source>
</evidence>
<dbReference type="GO" id="GO:0004479">
    <property type="term" value="F:methionyl-tRNA formyltransferase activity"/>
    <property type="evidence" value="ECO:0007669"/>
    <property type="project" value="UniProtKB-EC"/>
</dbReference>
<organism evidence="1 2">
    <name type="scientific">Tetragenococcus muriaticus 3MR10-3</name>
    <dbReference type="NCBI Taxonomy" id="1302648"/>
    <lineage>
        <taxon>Bacteria</taxon>
        <taxon>Bacillati</taxon>
        <taxon>Bacillota</taxon>
        <taxon>Bacilli</taxon>
        <taxon>Lactobacillales</taxon>
        <taxon>Enterococcaceae</taxon>
        <taxon>Tetragenococcus</taxon>
    </lineage>
</organism>
<evidence type="ECO:0000313" key="2">
    <source>
        <dbReference type="Proteomes" id="UP000029381"/>
    </source>
</evidence>
<comment type="caution">
    <text evidence="1">The sequence shown here is derived from an EMBL/GenBank/DDBJ whole genome shotgun (WGS) entry which is preliminary data.</text>
</comment>
<dbReference type="PATRIC" id="fig|1302648.3.peg.51"/>
<dbReference type="EC" id="2.1.2.-" evidence="1"/>
<dbReference type="EMBL" id="JPVT01000006">
    <property type="protein sequence ID" value="KFN93224.1"/>
    <property type="molecule type" value="Genomic_DNA"/>
</dbReference>
<name>A0A091C8A6_9ENTE</name>
<protein>
    <submittedName>
        <fullName evidence="1">Methionyl-tRNA formyltransferase</fullName>
        <ecNumber evidence="1">2.1.2.-</ecNumber>
        <ecNumber evidence="1">2.1.2.9</ecNumber>
    </submittedName>
</protein>
<reference evidence="1 2" key="1">
    <citation type="submission" date="2014-08" db="EMBL/GenBank/DDBJ databases">
        <title>Genome sequence of Tetragenococcus muriaticus.</title>
        <authorList>
            <person name="Chuea-nongthon C."/>
            <person name="Rodtong S."/>
            <person name="Yongsawatdigul J."/>
            <person name="Steele J.L."/>
            <person name="Liu X.-y."/>
            <person name="Speers J."/>
            <person name="Glasner J.D."/>
            <person name="Neeno-Eckwall E.C."/>
        </authorList>
    </citation>
    <scope>NUCLEOTIDE SEQUENCE [LARGE SCALE GENOMIC DNA]</scope>
    <source>
        <strain evidence="1 2">3MR10-3</strain>
    </source>
</reference>
<keyword evidence="1" id="KW-0808">Transferase</keyword>
<dbReference type="SUPFAM" id="SSF53328">
    <property type="entry name" value="Formyltransferase"/>
    <property type="match status" value="1"/>
</dbReference>
<dbReference type="EC" id="2.1.2.9" evidence="1"/>
<sequence>MTKIVFMGTPEFSVPILEGLVTAGYDVAAVVTQPDRAVGRKKKLSPLLLKIRL</sequence>
<dbReference type="Gene3D" id="3.40.50.170">
    <property type="entry name" value="Formyl transferase, N-terminal domain"/>
    <property type="match status" value="1"/>
</dbReference>
<proteinExistence type="predicted"/>
<keyword evidence="2" id="KW-1185">Reference proteome</keyword>
<accession>A0A091C8A6</accession>
<dbReference type="Proteomes" id="UP000029381">
    <property type="component" value="Unassembled WGS sequence"/>
</dbReference>
<dbReference type="InterPro" id="IPR036477">
    <property type="entry name" value="Formyl_transf_N_sf"/>
</dbReference>
<dbReference type="AlphaFoldDB" id="A0A091C8A6"/>
<gene>
    <name evidence="1" type="ORF">TMU3MR103_0051</name>
</gene>